<dbReference type="InterPro" id="IPR036280">
    <property type="entry name" value="Multihaem_cyt_sf"/>
</dbReference>
<dbReference type="Proteomes" id="UP000199045">
    <property type="component" value="Unassembled WGS sequence"/>
</dbReference>
<dbReference type="OrthoDB" id="656942at2"/>
<proteinExistence type="predicted"/>
<evidence type="ECO:0000313" key="2">
    <source>
        <dbReference type="Proteomes" id="UP000199045"/>
    </source>
</evidence>
<dbReference type="EMBL" id="FNBN01000002">
    <property type="protein sequence ID" value="SDF47295.1"/>
    <property type="molecule type" value="Genomic_DNA"/>
</dbReference>
<protein>
    <recommendedName>
        <fullName evidence="3">Cytochrome c domain-containing protein</fullName>
    </recommendedName>
</protein>
<dbReference type="AlphaFoldDB" id="A0A1G7LCV0"/>
<dbReference type="STRING" id="104663.SAMN04488121_10221"/>
<name>A0A1G7LCV0_CHIFI</name>
<dbReference type="RefSeq" id="WP_089830034.1">
    <property type="nucleotide sequence ID" value="NZ_FNBN01000002.1"/>
</dbReference>
<evidence type="ECO:0000313" key="1">
    <source>
        <dbReference type="EMBL" id="SDF47295.1"/>
    </source>
</evidence>
<dbReference type="SUPFAM" id="SSF48695">
    <property type="entry name" value="Multiheme cytochromes"/>
    <property type="match status" value="1"/>
</dbReference>
<sequence>MAQSTKNQFFNTKKAVYLLLAATAISSVVVSFRTDAFNGVPSEDKTTLAKAEVAEPDSVISKKAFLQAYKVLMHPRCMNCHPKGDRPLQGDDSHIHTMNVQRGTDGKGLYAMKCSNCHQPQNTPGLHMPPGNPNWHLPPADMKMVFQGKTPRQLAMTMLNQNENGHKDHEALIEHVSKDSLVGSGWNPAEGLAHLPMSRAEFVKNFKTWLDKGAYLPDK</sequence>
<organism evidence="1 2">
    <name type="scientific">Chitinophaga filiformis</name>
    <name type="common">Myxococcus filiformis</name>
    <name type="synonym">Flexibacter filiformis</name>
    <dbReference type="NCBI Taxonomy" id="104663"/>
    <lineage>
        <taxon>Bacteria</taxon>
        <taxon>Pseudomonadati</taxon>
        <taxon>Bacteroidota</taxon>
        <taxon>Chitinophagia</taxon>
        <taxon>Chitinophagales</taxon>
        <taxon>Chitinophagaceae</taxon>
        <taxon>Chitinophaga</taxon>
    </lineage>
</organism>
<evidence type="ECO:0008006" key="3">
    <source>
        <dbReference type="Google" id="ProtNLM"/>
    </source>
</evidence>
<accession>A0A1G7LCV0</accession>
<gene>
    <name evidence="1" type="ORF">SAMN04488121_10221</name>
</gene>
<reference evidence="1 2" key="1">
    <citation type="submission" date="2016-10" db="EMBL/GenBank/DDBJ databases">
        <authorList>
            <person name="de Groot N.N."/>
        </authorList>
    </citation>
    <scope>NUCLEOTIDE SEQUENCE [LARGE SCALE GENOMIC DNA]</scope>
    <source>
        <strain evidence="1 2">DSM 527</strain>
    </source>
</reference>